<name>A0AA86NVB4_9EUKA</name>
<keyword evidence="2" id="KW-1133">Transmembrane helix</keyword>
<keyword evidence="2" id="KW-0472">Membrane</keyword>
<dbReference type="EMBL" id="CAXDID020000046">
    <property type="protein sequence ID" value="CAL6003113.1"/>
    <property type="molecule type" value="Genomic_DNA"/>
</dbReference>
<feature type="transmembrane region" description="Helical" evidence="2">
    <location>
        <begin position="838"/>
        <end position="857"/>
    </location>
</feature>
<dbReference type="GO" id="GO:0004065">
    <property type="term" value="F:arylsulfatase activity"/>
    <property type="evidence" value="ECO:0007669"/>
    <property type="project" value="TreeGrafter"/>
</dbReference>
<evidence type="ECO:0000313" key="4">
    <source>
        <dbReference type="EMBL" id="CAI9926663.1"/>
    </source>
</evidence>
<feature type="domain" description="Sulfatase N-terminal" evidence="3">
    <location>
        <begin position="331"/>
        <end position="609"/>
    </location>
</feature>
<dbReference type="Gene3D" id="3.40.720.10">
    <property type="entry name" value="Alkaline Phosphatase, subunit A"/>
    <property type="match status" value="1"/>
</dbReference>
<comment type="caution">
    <text evidence="4">The sequence shown here is derived from an EMBL/GenBank/DDBJ whole genome shotgun (WGS) entry which is preliminary data.</text>
</comment>
<keyword evidence="6" id="KW-1185">Reference proteome</keyword>
<dbReference type="EMBL" id="CATOUU010000369">
    <property type="protein sequence ID" value="CAI9926663.1"/>
    <property type="molecule type" value="Genomic_DNA"/>
</dbReference>
<evidence type="ECO:0000259" key="3">
    <source>
        <dbReference type="Pfam" id="PF00884"/>
    </source>
</evidence>
<evidence type="ECO:0000313" key="5">
    <source>
        <dbReference type="EMBL" id="CAL6003113.1"/>
    </source>
</evidence>
<gene>
    <name evidence="4" type="ORF">HINF_LOCUS14308</name>
    <name evidence="5" type="ORF">HINF_LOCUS18250</name>
</gene>
<evidence type="ECO:0000313" key="6">
    <source>
        <dbReference type="Proteomes" id="UP001642409"/>
    </source>
</evidence>
<feature type="transmembrane region" description="Helical" evidence="2">
    <location>
        <begin position="223"/>
        <end position="242"/>
    </location>
</feature>
<dbReference type="SUPFAM" id="SSF53649">
    <property type="entry name" value="Alkaline phosphatase-like"/>
    <property type="match status" value="1"/>
</dbReference>
<protein>
    <submittedName>
        <fullName evidence="4">Sulfatase</fullName>
    </submittedName>
</protein>
<accession>A0AA86NVB4</accession>
<dbReference type="PANTHER" id="PTHR42693">
    <property type="entry name" value="ARYLSULFATASE FAMILY MEMBER"/>
    <property type="match status" value="1"/>
</dbReference>
<proteinExistence type="inferred from homology"/>
<dbReference type="InterPro" id="IPR000917">
    <property type="entry name" value="Sulfatase_N"/>
</dbReference>
<dbReference type="InterPro" id="IPR017850">
    <property type="entry name" value="Alkaline_phosphatase_core_sf"/>
</dbReference>
<feature type="transmembrane region" description="Helical" evidence="2">
    <location>
        <begin position="96"/>
        <end position="115"/>
    </location>
</feature>
<dbReference type="PANTHER" id="PTHR42693:SF33">
    <property type="entry name" value="ARYLSULFATASE"/>
    <property type="match status" value="1"/>
</dbReference>
<evidence type="ECO:0000256" key="2">
    <source>
        <dbReference type="SAM" id="Phobius"/>
    </source>
</evidence>
<dbReference type="Pfam" id="PF00884">
    <property type="entry name" value="Sulfatase"/>
    <property type="match status" value="1"/>
</dbReference>
<keyword evidence="2" id="KW-0812">Transmembrane</keyword>
<feature type="transmembrane region" description="Helical" evidence="2">
    <location>
        <begin position="34"/>
        <end position="53"/>
    </location>
</feature>
<dbReference type="Proteomes" id="UP001642409">
    <property type="component" value="Unassembled WGS sequence"/>
</dbReference>
<reference evidence="5 6" key="2">
    <citation type="submission" date="2024-07" db="EMBL/GenBank/DDBJ databases">
        <authorList>
            <person name="Akdeniz Z."/>
        </authorList>
    </citation>
    <scope>NUCLEOTIDE SEQUENCE [LARGE SCALE GENOMIC DNA]</scope>
</reference>
<organism evidence="4">
    <name type="scientific">Hexamita inflata</name>
    <dbReference type="NCBI Taxonomy" id="28002"/>
    <lineage>
        <taxon>Eukaryota</taxon>
        <taxon>Metamonada</taxon>
        <taxon>Diplomonadida</taxon>
        <taxon>Hexamitidae</taxon>
        <taxon>Hexamitinae</taxon>
        <taxon>Hexamita</taxon>
    </lineage>
</organism>
<evidence type="ECO:0000256" key="1">
    <source>
        <dbReference type="ARBA" id="ARBA00008779"/>
    </source>
</evidence>
<feature type="transmembrane region" description="Helical" evidence="2">
    <location>
        <begin position="182"/>
        <end position="202"/>
    </location>
</feature>
<sequence length="886" mass="101811">MSSELTNNKVASNAQDVRKSNVKKHGYQPVKSHIHLIAFISLVLPGIVKYFGTSLQESMISYKKWNLVPHLMILAIENITKWIIQQFIFAHLPNTFWVRSTVSIFMMVTAIVNFGMSILDMIFTHGLLMRFSADIPLTYYFIYAPDPFDATLPEEGQLFQGDFNAEFIKRCLDAYKIFHRKIIASAIILFVCMSLRILYLIFARVFKSCSHKKAKKVTKPINAKLRLAIALPTICLFFYYVFAFNGSRLDEVVPCHWYFYRTYFNHQMPEKQYLESVSHIRSKFPLPAGEQWLDQRPVPVYPLVHAPKAFADAYNKKTPQALPEKSAEKLPNVVFLLWESFSPAPKYVTDEVLLNENKTMHGQPYRREYLPKLAALAESGHTFMGLRSNGIPTVNGWHSFVTGESPSHTSVNMIGSQFNAADDFPSKFKQYGYRNMMVWPCNFDGDKIQYFAFRGKQVTKGMPKHLADFPLWFDEIHQFYPTREEAEQMGIPDYPEKQTYWTNDRMSSMMFNHFFNKQLENQTQPIFAFYENVDTHEDFSWFDDAKHYDEFIVGVGRSNRYDVYGMHDAYSTVLRYADAAFGRIVDNIKQNAPETIVVILGDHGTRQVPLYLDADKKINEGSDIYYDMECNFRTAGPDMQFTTSAVMSYFGTNEKLRQKFDAVKNMTTFEPTDHQDIVETVIALVSDLSNVKLPSSRLGVDILEQATKAVRGEETLKVPKVSVSHINMEYSDDRGLFRMAVGGKDGAYQVVKPVPACIAGKNSIKNEVEQEVFHDAREMIELFSVLSKNDRYYSYQFRDTKCVTEGTCEFPEPNKGFDSKVIQKLYQQILKNSIKLTVVLYLGITAFELVTGGIFVLKKIVHRQNVNINFINAIKDAIISNNSFVL</sequence>
<comment type="similarity">
    <text evidence="1">Belongs to the sulfatase family.</text>
</comment>
<dbReference type="AlphaFoldDB" id="A0AA86NVB4"/>
<dbReference type="InterPro" id="IPR050738">
    <property type="entry name" value="Sulfatase"/>
</dbReference>
<reference evidence="4" key="1">
    <citation type="submission" date="2023-06" db="EMBL/GenBank/DDBJ databases">
        <authorList>
            <person name="Kurt Z."/>
        </authorList>
    </citation>
    <scope>NUCLEOTIDE SEQUENCE</scope>
</reference>